<sequence>MLNIGRDRLFTLQDEHRLPVSVKREYRKTTNSYRRFYRHPNSLKPGPGQATTLKPEQVWVADMTYLPLRSGTIYLSLVTDA</sequence>
<dbReference type="EMBL" id="CP001600">
    <property type="protein sequence ID" value="ACR67876.2"/>
    <property type="molecule type" value="Genomic_DNA"/>
</dbReference>
<reference evidence="1 2" key="2">
    <citation type="journal article" date="2012" name="J. Bacteriol.">
        <title>Genome Sequence of Edwardsiella ictaluri 93-146, a Strain Associated with a Natural Channel Catfish Outbreak of Enteric Septicemia of Catfish.</title>
        <authorList>
            <person name="Williams M.L."/>
            <person name="Gillaspy A.F."/>
            <person name="Dyer D.W."/>
            <person name="Thune R.L."/>
            <person name="Waldbieser G.C."/>
            <person name="Schuster S.C."/>
            <person name="Gipson J."/>
            <person name="Zaitshik J."/>
            <person name="Landry C."/>
            <person name="Banes M.M."/>
            <person name="Lawrence M.L."/>
        </authorList>
    </citation>
    <scope>NUCLEOTIDE SEQUENCE [LARGE SCALE GENOMIC DNA]</scope>
    <source>
        <strain evidence="1 2">93-146</strain>
    </source>
</reference>
<gene>
    <name evidence="1" type="ordered locus">NT01EI_0653</name>
</gene>
<evidence type="ECO:0000313" key="1">
    <source>
        <dbReference type="EMBL" id="ACR67876.2"/>
    </source>
</evidence>
<reference evidence="2" key="1">
    <citation type="submission" date="2009-03" db="EMBL/GenBank/DDBJ databases">
        <title>Complete genome sequence of Edwardsiella ictaluri 93-146.</title>
        <authorList>
            <person name="Williams M.L."/>
            <person name="Gillaspy A.F."/>
            <person name="Dyer D.W."/>
            <person name="Thune R.L."/>
            <person name="Waldbieser G.C."/>
            <person name="Schuster S.C."/>
            <person name="Gipson J."/>
            <person name="Zaitshik J."/>
            <person name="Landry C."/>
            <person name="Lawrence M.L."/>
        </authorList>
    </citation>
    <scope>NUCLEOTIDE SEQUENCE [LARGE SCALE GENOMIC DNA]</scope>
    <source>
        <strain evidence="2">93-146</strain>
    </source>
</reference>
<accession>C5B7J9</accession>
<dbReference type="InterPro" id="IPR050900">
    <property type="entry name" value="Transposase_IS3/IS150/IS904"/>
</dbReference>
<proteinExistence type="predicted"/>
<dbReference type="PANTHER" id="PTHR46889:SF5">
    <property type="entry name" value="INTEGRASE PROTEIN"/>
    <property type="match status" value="1"/>
</dbReference>
<evidence type="ECO:0008006" key="3">
    <source>
        <dbReference type="Google" id="ProtNLM"/>
    </source>
</evidence>
<dbReference type="PANTHER" id="PTHR46889">
    <property type="entry name" value="TRANSPOSASE INSF FOR INSERTION SEQUENCE IS3B-RELATED"/>
    <property type="match status" value="1"/>
</dbReference>
<protein>
    <recommendedName>
        <fullName evidence="3">Transposase</fullName>
    </recommendedName>
</protein>
<name>C5B7J9_EDWI9</name>
<dbReference type="AlphaFoldDB" id="C5B7J9"/>
<dbReference type="Proteomes" id="UP000001485">
    <property type="component" value="Chromosome"/>
</dbReference>
<organism evidence="1 2">
    <name type="scientific">Edwardsiella ictaluri (strain 93-146)</name>
    <dbReference type="NCBI Taxonomy" id="634503"/>
    <lineage>
        <taxon>Bacteria</taxon>
        <taxon>Pseudomonadati</taxon>
        <taxon>Pseudomonadota</taxon>
        <taxon>Gammaproteobacteria</taxon>
        <taxon>Enterobacterales</taxon>
        <taxon>Hafniaceae</taxon>
        <taxon>Edwardsiella</taxon>
    </lineage>
</organism>
<evidence type="ECO:0000313" key="2">
    <source>
        <dbReference type="Proteomes" id="UP000001485"/>
    </source>
</evidence>
<dbReference type="KEGG" id="eic:NT01EI_0653"/>
<dbReference type="HOGENOM" id="CLU_2568399_0_0_6"/>